<dbReference type="InterPro" id="IPR006204">
    <property type="entry name" value="GHMP_kinase_N_dom"/>
</dbReference>
<name>A0ABR7CNJ6_9BACT</name>
<dbReference type="SUPFAM" id="SSF55060">
    <property type="entry name" value="GHMP Kinase, C-terminal domain"/>
    <property type="match status" value="1"/>
</dbReference>
<evidence type="ECO:0000256" key="7">
    <source>
        <dbReference type="ARBA" id="ARBA00022840"/>
    </source>
</evidence>
<dbReference type="NCBIfam" id="TIGR00154">
    <property type="entry name" value="ispE"/>
    <property type="match status" value="1"/>
</dbReference>
<comment type="catalytic activity">
    <reaction evidence="9">
        <text>4-CDP-2-C-methyl-D-erythritol + ATP = 4-CDP-2-C-methyl-D-erythritol 2-phosphate + ADP + H(+)</text>
        <dbReference type="Rhea" id="RHEA:18437"/>
        <dbReference type="ChEBI" id="CHEBI:15378"/>
        <dbReference type="ChEBI" id="CHEBI:30616"/>
        <dbReference type="ChEBI" id="CHEBI:57823"/>
        <dbReference type="ChEBI" id="CHEBI:57919"/>
        <dbReference type="ChEBI" id="CHEBI:456216"/>
        <dbReference type="EC" id="2.7.1.148"/>
    </reaction>
</comment>
<comment type="function">
    <text evidence="9">Catalyzes the phosphorylation of the position 2 hydroxy group of 4-diphosphocytidyl-2C-methyl-D-erythritol.</text>
</comment>
<evidence type="ECO:0000256" key="6">
    <source>
        <dbReference type="ARBA" id="ARBA00022777"/>
    </source>
</evidence>
<dbReference type="InterPro" id="IPR013750">
    <property type="entry name" value="GHMP_kinase_C_dom"/>
</dbReference>
<dbReference type="PIRSF" id="PIRSF010376">
    <property type="entry name" value="IspE"/>
    <property type="match status" value="1"/>
</dbReference>
<keyword evidence="4 9" id="KW-0808">Transferase</keyword>
<feature type="active site" evidence="9">
    <location>
        <position position="8"/>
    </location>
</feature>
<evidence type="ECO:0000259" key="11">
    <source>
        <dbReference type="Pfam" id="PF08544"/>
    </source>
</evidence>
<feature type="binding site" evidence="9">
    <location>
        <begin position="93"/>
        <end position="103"/>
    </location>
    <ligand>
        <name>ATP</name>
        <dbReference type="ChEBI" id="CHEBI:30616"/>
    </ligand>
</feature>
<organism evidence="12 13">
    <name type="scientific">Alistipes hominis</name>
    <dbReference type="NCBI Taxonomy" id="2763015"/>
    <lineage>
        <taxon>Bacteria</taxon>
        <taxon>Pseudomonadati</taxon>
        <taxon>Bacteroidota</taxon>
        <taxon>Bacteroidia</taxon>
        <taxon>Bacteroidales</taxon>
        <taxon>Rikenellaceae</taxon>
        <taxon>Alistipes</taxon>
    </lineage>
</organism>
<dbReference type="InterPro" id="IPR004424">
    <property type="entry name" value="IspE"/>
</dbReference>
<dbReference type="SUPFAM" id="SSF54211">
    <property type="entry name" value="Ribosomal protein S5 domain 2-like"/>
    <property type="match status" value="1"/>
</dbReference>
<evidence type="ECO:0000256" key="8">
    <source>
        <dbReference type="ARBA" id="ARBA00032554"/>
    </source>
</evidence>
<comment type="pathway">
    <text evidence="9">Isoprenoid biosynthesis; isopentenyl diphosphate biosynthesis via DXP pathway; isopentenyl diphosphate from 1-deoxy-D-xylulose 5-phosphate: step 3/6.</text>
</comment>
<keyword evidence="5 9" id="KW-0547">Nucleotide-binding</keyword>
<dbReference type="Gene3D" id="3.30.230.10">
    <property type="match status" value="1"/>
</dbReference>
<dbReference type="PANTHER" id="PTHR43527:SF2">
    <property type="entry name" value="4-DIPHOSPHOCYTIDYL-2-C-METHYL-D-ERYTHRITOL KINASE, CHLOROPLASTIC"/>
    <property type="match status" value="1"/>
</dbReference>
<keyword evidence="7 9" id="KW-0067">ATP-binding</keyword>
<dbReference type="EMBL" id="JACOOK010000005">
    <property type="protein sequence ID" value="MBC5617234.1"/>
    <property type="molecule type" value="Genomic_DNA"/>
</dbReference>
<comment type="similarity">
    <text evidence="1 9">Belongs to the GHMP kinase family. IspE subfamily.</text>
</comment>
<feature type="domain" description="GHMP kinase C-terminal" evidence="11">
    <location>
        <begin position="209"/>
        <end position="254"/>
    </location>
</feature>
<accession>A0ABR7CNJ6</accession>
<evidence type="ECO:0000256" key="2">
    <source>
        <dbReference type="ARBA" id="ARBA00012052"/>
    </source>
</evidence>
<reference evidence="12 13" key="1">
    <citation type="submission" date="2020-08" db="EMBL/GenBank/DDBJ databases">
        <title>Genome public.</title>
        <authorList>
            <person name="Liu C."/>
            <person name="Sun Q."/>
        </authorList>
    </citation>
    <scope>NUCLEOTIDE SEQUENCE [LARGE SCALE GENOMIC DNA]</scope>
    <source>
        <strain evidence="12 13">New-7</strain>
    </source>
</reference>
<dbReference type="InterPro" id="IPR036554">
    <property type="entry name" value="GHMP_kinase_C_sf"/>
</dbReference>
<evidence type="ECO:0000256" key="4">
    <source>
        <dbReference type="ARBA" id="ARBA00022679"/>
    </source>
</evidence>
<evidence type="ECO:0000256" key="9">
    <source>
        <dbReference type="HAMAP-Rule" id="MF_00061"/>
    </source>
</evidence>
<dbReference type="HAMAP" id="MF_00061">
    <property type="entry name" value="IspE"/>
    <property type="match status" value="1"/>
</dbReference>
<evidence type="ECO:0000256" key="5">
    <source>
        <dbReference type="ARBA" id="ARBA00022741"/>
    </source>
</evidence>
<feature type="active site" evidence="9">
    <location>
        <position position="135"/>
    </location>
</feature>
<keyword evidence="9" id="KW-0414">Isoprene biosynthesis</keyword>
<dbReference type="PANTHER" id="PTHR43527">
    <property type="entry name" value="4-DIPHOSPHOCYTIDYL-2-C-METHYL-D-ERYTHRITOL KINASE, CHLOROPLASTIC"/>
    <property type="match status" value="1"/>
</dbReference>
<dbReference type="EC" id="2.7.1.148" evidence="2 9"/>
<proteinExistence type="inferred from homology"/>
<dbReference type="GO" id="GO:0050515">
    <property type="term" value="F:4-(cytidine 5'-diphospho)-2-C-methyl-D-erythritol kinase activity"/>
    <property type="evidence" value="ECO:0007669"/>
    <property type="project" value="UniProtKB-EC"/>
</dbReference>
<protein>
    <recommendedName>
        <fullName evidence="3 9">4-diphosphocytidyl-2-C-methyl-D-erythritol kinase</fullName>
        <shortName evidence="9">CMK</shortName>
        <ecNumber evidence="2 9">2.7.1.148</ecNumber>
    </recommendedName>
    <alternativeName>
        <fullName evidence="8 9">4-(cytidine-5'-diphospho)-2-C-methyl-D-erythritol kinase</fullName>
    </alternativeName>
</protein>
<dbReference type="Proteomes" id="UP000636891">
    <property type="component" value="Unassembled WGS sequence"/>
</dbReference>
<dbReference type="Pfam" id="PF08544">
    <property type="entry name" value="GHMP_kinases_C"/>
    <property type="match status" value="1"/>
</dbReference>
<comment type="caution">
    <text evidence="12">The sequence shown here is derived from an EMBL/GenBank/DDBJ whole genome shotgun (WGS) entry which is preliminary data.</text>
</comment>
<sequence>MLLFPNCKINIGLRVVAKRTDGYHDIETVMYPVRGLCDALEILPDATDDISFTSSGLETGVDPERNICVRAYRAFREACPIGGVRMHLHKTIPMGAGLGGGSADAALTIKGLAELFGVPLTAEQMIRLAAQVGSDVPFFIDGRPTLVTGRGEILAPVAGSPIGHRLVIVKPDESVSTAEAYAGVAPARPESRLGDLFGLPLRQWKGRIVNDFETSVFRIHPTIAAIKEELYRAGALYASMSGSGSAVYGIFEERTPDLPAFEGMFVYQEDMI</sequence>
<evidence type="ECO:0000256" key="3">
    <source>
        <dbReference type="ARBA" id="ARBA00017473"/>
    </source>
</evidence>
<gene>
    <name evidence="9" type="primary">ispE</name>
    <name evidence="12" type="ORF">H8S08_09440</name>
</gene>
<dbReference type="Pfam" id="PF00288">
    <property type="entry name" value="GHMP_kinases_N"/>
    <property type="match status" value="1"/>
</dbReference>
<evidence type="ECO:0000313" key="13">
    <source>
        <dbReference type="Proteomes" id="UP000636891"/>
    </source>
</evidence>
<dbReference type="Gene3D" id="3.30.70.890">
    <property type="entry name" value="GHMP kinase, C-terminal domain"/>
    <property type="match status" value="1"/>
</dbReference>
<dbReference type="InterPro" id="IPR020568">
    <property type="entry name" value="Ribosomal_Su5_D2-typ_SF"/>
</dbReference>
<dbReference type="RefSeq" id="WP_101573188.1">
    <property type="nucleotide sequence ID" value="NZ_JACOOK010000005.1"/>
</dbReference>
<keyword evidence="6 9" id="KW-0418">Kinase</keyword>
<keyword evidence="13" id="KW-1185">Reference proteome</keyword>
<evidence type="ECO:0000256" key="1">
    <source>
        <dbReference type="ARBA" id="ARBA00009684"/>
    </source>
</evidence>
<feature type="domain" description="GHMP kinase N-terminal" evidence="10">
    <location>
        <begin position="66"/>
        <end position="142"/>
    </location>
</feature>
<evidence type="ECO:0000313" key="12">
    <source>
        <dbReference type="EMBL" id="MBC5617234.1"/>
    </source>
</evidence>
<evidence type="ECO:0000259" key="10">
    <source>
        <dbReference type="Pfam" id="PF00288"/>
    </source>
</evidence>
<dbReference type="InterPro" id="IPR014721">
    <property type="entry name" value="Ribsml_uS5_D2-typ_fold_subgr"/>
</dbReference>